<accession>A0A0X3TMN2</accession>
<dbReference type="EMBL" id="LQBQ01000034">
    <property type="protein sequence ID" value="KUJ76974.1"/>
    <property type="molecule type" value="Genomic_DNA"/>
</dbReference>
<dbReference type="PROSITE" id="PS51257">
    <property type="entry name" value="PROKAR_LIPOPROTEIN"/>
    <property type="match status" value="1"/>
</dbReference>
<dbReference type="Proteomes" id="UP000053791">
    <property type="component" value="Unassembled WGS sequence"/>
</dbReference>
<name>A0A0X3TMN2_9RHOB</name>
<reference evidence="1 2" key="1">
    <citation type="submission" date="2015-12" db="EMBL/GenBank/DDBJ databases">
        <authorList>
            <person name="Shamseldin A."/>
            <person name="Moawad H."/>
            <person name="Abd El-Rahim W.M."/>
            <person name="Sadowsky M.J."/>
        </authorList>
    </citation>
    <scope>NUCLEOTIDE SEQUENCE [LARGE SCALE GENOMIC DNA]</scope>
    <source>
        <strain evidence="1 2">ZGT118</strain>
    </source>
</reference>
<evidence type="ECO:0000313" key="1">
    <source>
        <dbReference type="EMBL" id="KUJ76974.1"/>
    </source>
</evidence>
<dbReference type="RefSeq" id="WP_068347949.1">
    <property type="nucleotide sequence ID" value="NZ_LQBQ01000034.1"/>
</dbReference>
<proteinExistence type="predicted"/>
<dbReference type="AlphaFoldDB" id="A0A0X3TMN2"/>
<keyword evidence="2" id="KW-1185">Reference proteome</keyword>
<sequence>MKKILLPAIAFVALSACEDIWDREGVGFTGLDGEPRTTALQAGAAAYVAKDVNIPAELAGVPTIRVSTDQTEPDKMAGVAVDNGGRTPGSAVEVTAEDRNLMLSTVQVNDTLYAVLRAPEGDSSKIDSSVGPKFGSRVQRLTGCLPAGDVYKKGSSSRASGFAVPLDCS</sequence>
<protein>
    <submittedName>
        <fullName evidence="1">Uncharacterized protein</fullName>
    </submittedName>
</protein>
<evidence type="ECO:0000313" key="2">
    <source>
        <dbReference type="Proteomes" id="UP000053791"/>
    </source>
</evidence>
<gene>
    <name evidence="1" type="ORF">AVO45_10845</name>
</gene>
<comment type="caution">
    <text evidence="1">The sequence shown here is derived from an EMBL/GenBank/DDBJ whole genome shotgun (WGS) entry which is preliminary data.</text>
</comment>
<dbReference type="OrthoDB" id="7707120at2"/>
<organism evidence="1 2">
    <name type="scientific">Ruegeria marisrubri</name>
    <dbReference type="NCBI Taxonomy" id="1685379"/>
    <lineage>
        <taxon>Bacteria</taxon>
        <taxon>Pseudomonadati</taxon>
        <taxon>Pseudomonadota</taxon>
        <taxon>Alphaproteobacteria</taxon>
        <taxon>Rhodobacterales</taxon>
        <taxon>Roseobacteraceae</taxon>
        <taxon>Ruegeria</taxon>
    </lineage>
</organism>